<dbReference type="Proteomes" id="UP000001683">
    <property type="component" value="Chromosome"/>
</dbReference>
<dbReference type="RefSeq" id="WP_012448381.1">
    <property type="nucleotide sequence ID" value="NC_010718.1"/>
</dbReference>
<keyword evidence="2" id="KW-1185">Reference proteome</keyword>
<dbReference type="SUPFAM" id="SSF55186">
    <property type="entry name" value="ThrRS/AlaRS common domain"/>
    <property type="match status" value="1"/>
</dbReference>
<gene>
    <name evidence="1" type="ordered locus">Nther_1952</name>
</gene>
<name>B2A6I9_NATTJ</name>
<proteinExistence type="predicted"/>
<organism evidence="1 2">
    <name type="scientific">Natranaerobius thermophilus (strain ATCC BAA-1301 / DSM 18059 / JW/NM-WN-LF)</name>
    <dbReference type="NCBI Taxonomy" id="457570"/>
    <lineage>
        <taxon>Bacteria</taxon>
        <taxon>Bacillati</taxon>
        <taxon>Bacillota</taxon>
        <taxon>Clostridia</taxon>
        <taxon>Natranaerobiales</taxon>
        <taxon>Natranaerobiaceae</taxon>
        <taxon>Natranaerobius</taxon>
    </lineage>
</organism>
<dbReference type="GO" id="GO:0000166">
    <property type="term" value="F:nucleotide binding"/>
    <property type="evidence" value="ECO:0007669"/>
    <property type="project" value="InterPro"/>
</dbReference>
<dbReference type="AlphaFoldDB" id="B2A6I9"/>
<protein>
    <recommendedName>
        <fullName evidence="3">Lantibiotic ABC transporter</fullName>
    </recommendedName>
</protein>
<dbReference type="HOGENOM" id="CLU_911225_0_0_9"/>
<evidence type="ECO:0000313" key="2">
    <source>
        <dbReference type="Proteomes" id="UP000001683"/>
    </source>
</evidence>
<dbReference type="SUPFAM" id="SSF52540">
    <property type="entry name" value="P-loop containing nucleoside triphosphate hydrolases"/>
    <property type="match status" value="1"/>
</dbReference>
<dbReference type="InterPro" id="IPR027417">
    <property type="entry name" value="P-loop_NTPase"/>
</dbReference>
<evidence type="ECO:0008006" key="3">
    <source>
        <dbReference type="Google" id="ProtNLM"/>
    </source>
</evidence>
<dbReference type="InParanoid" id="B2A6I9"/>
<accession>B2A6I9</accession>
<reference evidence="1 2" key="1">
    <citation type="submission" date="2008-04" db="EMBL/GenBank/DDBJ databases">
        <title>Complete sequence of chromosome of Natranaerobius thermophilus JW/NM-WN-LF.</title>
        <authorList>
            <consortium name="US DOE Joint Genome Institute"/>
            <person name="Copeland A."/>
            <person name="Lucas S."/>
            <person name="Lapidus A."/>
            <person name="Glavina del Rio T."/>
            <person name="Dalin E."/>
            <person name="Tice H."/>
            <person name="Bruce D."/>
            <person name="Goodwin L."/>
            <person name="Pitluck S."/>
            <person name="Chertkov O."/>
            <person name="Brettin T."/>
            <person name="Detter J.C."/>
            <person name="Han C."/>
            <person name="Kuske C.R."/>
            <person name="Schmutz J."/>
            <person name="Larimer F."/>
            <person name="Land M."/>
            <person name="Hauser L."/>
            <person name="Kyrpides N."/>
            <person name="Lykidis A."/>
            <person name="Mesbah N.M."/>
            <person name="Wiegel J."/>
        </authorList>
    </citation>
    <scope>NUCLEOTIDE SEQUENCE [LARGE SCALE GENOMIC DNA]</scope>
    <source>
        <strain evidence="2">ATCC BAA-1301 / DSM 18059 / JW/NM-WN-LF</strain>
    </source>
</reference>
<reference evidence="1 2" key="2">
    <citation type="journal article" date="2011" name="J. Bacteriol.">
        <title>Complete genome sequence of the anaerobic, halophilic alkalithermophile Natranaerobius thermophilus JW/NM-WN-LF.</title>
        <authorList>
            <person name="Zhao B."/>
            <person name="Mesbah N.M."/>
            <person name="Dalin E."/>
            <person name="Goodwin L."/>
            <person name="Nolan M."/>
            <person name="Pitluck S."/>
            <person name="Chertkov O."/>
            <person name="Brettin T.S."/>
            <person name="Han J."/>
            <person name="Larimer F.W."/>
            <person name="Land M.L."/>
            <person name="Hauser L."/>
            <person name="Kyrpides N."/>
            <person name="Wiegel J."/>
        </authorList>
    </citation>
    <scope>NUCLEOTIDE SEQUENCE [LARGE SCALE GENOMIC DNA]</scope>
    <source>
        <strain evidence="2">ATCC BAA-1301 / DSM 18059 / JW/NM-WN-LF</strain>
    </source>
</reference>
<dbReference type="Gene3D" id="3.30.980.10">
    <property type="entry name" value="Threonyl-trna Synthetase, Chain A, domain 2"/>
    <property type="match status" value="1"/>
</dbReference>
<dbReference type="STRING" id="457570.Nther_1952"/>
<dbReference type="eggNOG" id="COG2872">
    <property type="taxonomic scope" value="Bacteria"/>
</dbReference>
<dbReference type="KEGG" id="nth:Nther_1952"/>
<dbReference type="EMBL" id="CP001034">
    <property type="protein sequence ID" value="ACB85522.1"/>
    <property type="molecule type" value="Genomic_DNA"/>
</dbReference>
<dbReference type="OrthoDB" id="9789120at2"/>
<dbReference type="InterPro" id="IPR018163">
    <property type="entry name" value="Thr/Ala-tRNA-synth_IIc_edit"/>
</dbReference>
<evidence type="ECO:0000313" key="1">
    <source>
        <dbReference type="EMBL" id="ACB85522.1"/>
    </source>
</evidence>
<sequence length="300" mass="34464">MAHLSQAVYFAPRGRWRLLELGDHILRHYISIDDKLIGFVGGPGAGKSVLIEGMLKEFTLTNDDNGVNIRPLPILEAYYNGYFKHNTYHIDAQFELAFYTAEEITKAIITAISHERRVIIEHFEKIYPYLNINAQVLIGVGEEVIVTRPQLFGPDPKDLSKHVERSLIYRKMAHTAEELVSLALKVQNWSLPNNYSEVQHGFVMEFDSYPDIDLQIVDEMVNEWIKEDLPVHPEPENNRLQIGDYHDIYCTGPRVHVRSTGEIESFQLNSKFVKDPILQRFMLIGRVGEARGSLLSFNLE</sequence>